<dbReference type="PIRSF" id="PIRSF029883">
    <property type="entry name" value="KdgF"/>
    <property type="match status" value="1"/>
</dbReference>
<dbReference type="Pfam" id="PF07883">
    <property type="entry name" value="Cupin_2"/>
    <property type="match status" value="1"/>
</dbReference>
<proteinExistence type="predicted"/>
<reference evidence="2" key="2">
    <citation type="submission" date="2021-04" db="EMBL/GenBank/DDBJ databases">
        <authorList>
            <person name="Gilroy R."/>
        </authorList>
    </citation>
    <scope>NUCLEOTIDE SEQUENCE</scope>
    <source>
        <strain evidence="2">ChiHjej8B7-25341</strain>
    </source>
</reference>
<dbReference type="InterPro" id="IPR011051">
    <property type="entry name" value="RmlC_Cupin_sf"/>
</dbReference>
<accession>A0A9D2QXD7</accession>
<dbReference type="InterPro" id="IPR025499">
    <property type="entry name" value="KdgF"/>
</dbReference>
<dbReference type="InterPro" id="IPR014710">
    <property type="entry name" value="RmlC-like_jellyroll"/>
</dbReference>
<dbReference type="PANTHER" id="PTHR40112">
    <property type="entry name" value="H2HPP ISOMERASE"/>
    <property type="match status" value="1"/>
</dbReference>
<gene>
    <name evidence="2" type="ORF">H9912_03225</name>
</gene>
<reference evidence="2" key="1">
    <citation type="journal article" date="2021" name="PeerJ">
        <title>Extensive microbial diversity within the chicken gut microbiome revealed by metagenomics and culture.</title>
        <authorList>
            <person name="Gilroy R."/>
            <person name="Ravi A."/>
            <person name="Getino M."/>
            <person name="Pursley I."/>
            <person name="Horton D.L."/>
            <person name="Alikhan N.F."/>
            <person name="Baker D."/>
            <person name="Gharbi K."/>
            <person name="Hall N."/>
            <person name="Watson M."/>
            <person name="Adriaenssens E.M."/>
            <person name="Foster-Nyarko E."/>
            <person name="Jarju S."/>
            <person name="Secka A."/>
            <person name="Antonio M."/>
            <person name="Oren A."/>
            <person name="Chaudhuri R.R."/>
            <person name="La Ragione R."/>
            <person name="Hildebrand F."/>
            <person name="Pallen M.J."/>
        </authorList>
    </citation>
    <scope>NUCLEOTIDE SEQUENCE</scope>
    <source>
        <strain evidence="2">ChiHjej8B7-25341</strain>
    </source>
</reference>
<evidence type="ECO:0000313" key="2">
    <source>
        <dbReference type="EMBL" id="HJD30932.1"/>
    </source>
</evidence>
<protein>
    <submittedName>
        <fullName evidence="2">Cupin domain-containing protein</fullName>
    </submittedName>
</protein>
<feature type="domain" description="Cupin type-2" evidence="1">
    <location>
        <begin position="33"/>
        <end position="95"/>
    </location>
</feature>
<dbReference type="InterPro" id="IPR013096">
    <property type="entry name" value="Cupin_2"/>
</dbReference>
<name>A0A9D2QXD7_9FIRM</name>
<dbReference type="EMBL" id="DWUW01000092">
    <property type="protein sequence ID" value="HJD30932.1"/>
    <property type="molecule type" value="Genomic_DNA"/>
</dbReference>
<evidence type="ECO:0000259" key="1">
    <source>
        <dbReference type="Pfam" id="PF07883"/>
    </source>
</evidence>
<dbReference type="AlphaFoldDB" id="A0A9D2QXD7"/>
<dbReference type="CDD" id="cd02238">
    <property type="entry name" value="cupin_KdgF"/>
    <property type="match status" value="1"/>
</dbReference>
<dbReference type="InterPro" id="IPR052535">
    <property type="entry name" value="Bacilysin_H2HPP_isomerase"/>
</dbReference>
<sequence>MFLKNEACSVTPCEPGVTRKVMGYRDDVMMCEITFEKGARGNVHSHPHTQVTYVAEGKFEFTVSGETQTVSKGDCVLMPPNAVHGTVCLEAGKLVDVFAPMREDFLKK</sequence>
<dbReference type="SUPFAM" id="SSF51182">
    <property type="entry name" value="RmlC-like cupins"/>
    <property type="match status" value="1"/>
</dbReference>
<dbReference type="Proteomes" id="UP000823851">
    <property type="component" value="Unassembled WGS sequence"/>
</dbReference>
<dbReference type="Gene3D" id="2.60.120.10">
    <property type="entry name" value="Jelly Rolls"/>
    <property type="match status" value="1"/>
</dbReference>
<comment type="caution">
    <text evidence="2">The sequence shown here is derived from an EMBL/GenBank/DDBJ whole genome shotgun (WGS) entry which is preliminary data.</text>
</comment>
<evidence type="ECO:0000313" key="3">
    <source>
        <dbReference type="Proteomes" id="UP000823851"/>
    </source>
</evidence>
<dbReference type="PANTHER" id="PTHR40112:SF1">
    <property type="entry name" value="H2HPP ISOMERASE"/>
    <property type="match status" value="1"/>
</dbReference>
<organism evidence="2 3">
    <name type="scientific">Candidatus Eisenbergiella stercorigallinarum</name>
    <dbReference type="NCBI Taxonomy" id="2838557"/>
    <lineage>
        <taxon>Bacteria</taxon>
        <taxon>Bacillati</taxon>
        <taxon>Bacillota</taxon>
        <taxon>Clostridia</taxon>
        <taxon>Lachnospirales</taxon>
        <taxon>Lachnospiraceae</taxon>
        <taxon>Eisenbergiella</taxon>
    </lineage>
</organism>